<dbReference type="GO" id="GO:0055085">
    <property type="term" value="P:transmembrane transport"/>
    <property type="evidence" value="ECO:0007669"/>
    <property type="project" value="TreeGrafter"/>
</dbReference>
<dbReference type="Proteomes" id="UP000266177">
    <property type="component" value="Unassembled WGS sequence"/>
</dbReference>
<evidence type="ECO:0000256" key="4">
    <source>
        <dbReference type="ARBA" id="ARBA00022989"/>
    </source>
</evidence>
<dbReference type="PANTHER" id="PTHR21716">
    <property type="entry name" value="TRANSMEMBRANE PROTEIN"/>
    <property type="match status" value="1"/>
</dbReference>
<evidence type="ECO:0000256" key="6">
    <source>
        <dbReference type="SAM" id="Phobius"/>
    </source>
</evidence>
<dbReference type="GO" id="GO:0016020">
    <property type="term" value="C:membrane"/>
    <property type="evidence" value="ECO:0007669"/>
    <property type="project" value="UniProtKB-SubCell"/>
</dbReference>
<dbReference type="PANTHER" id="PTHR21716:SF15">
    <property type="entry name" value="TRANSPORT PROTEIN YRRI-RELATED"/>
    <property type="match status" value="1"/>
</dbReference>
<dbReference type="Pfam" id="PF01594">
    <property type="entry name" value="AI-2E_transport"/>
    <property type="match status" value="1"/>
</dbReference>
<evidence type="ECO:0000256" key="1">
    <source>
        <dbReference type="ARBA" id="ARBA00004141"/>
    </source>
</evidence>
<comment type="caution">
    <text evidence="7">The sequence shown here is derived from an EMBL/GenBank/DDBJ whole genome shotgun (WGS) entry which is preliminary data.</text>
</comment>
<accession>A0A3A3GBK8</accession>
<dbReference type="EMBL" id="QYZD01000044">
    <property type="protein sequence ID" value="RJG17896.1"/>
    <property type="molecule type" value="Genomic_DNA"/>
</dbReference>
<evidence type="ECO:0000313" key="8">
    <source>
        <dbReference type="Proteomes" id="UP000266177"/>
    </source>
</evidence>
<comment type="similarity">
    <text evidence="2">Belongs to the autoinducer-2 exporter (AI-2E) (TC 2.A.86) family.</text>
</comment>
<feature type="transmembrane region" description="Helical" evidence="6">
    <location>
        <begin position="36"/>
        <end position="57"/>
    </location>
</feature>
<sequence>MERFWKNKLFVNGVYVLLALFILYLLYLLKPLLGNVYGIVKSVLAPFLIAMIIAYVLNPVVNMLCERKVPRPMAVLLIYAVFIACVTVLLINMIPMIMKQLEELNEQMPHLNAKAEELMDGLSESSLMPMSVRSSLNDWIYGMEKRVGKVITEFMNNLGATLNILMMALIVPFLIFYILKDFNVFERTVIAYVPKTHRKHMVMMLKEIDNAIGSYIRGQVLVCAIIGVLAYVGYWLIGLPYALLLALFVAIFNIIPYLGPYFGAAPALIVASTMSLKMMIFVITVNTICQILEGNIISPQVVGRTLHMHPLSIIFALLVGERLAGILGMILAVPVFAALKVVLSHVFSYYVRRKTV</sequence>
<dbReference type="AlphaFoldDB" id="A0A3A3GBK8"/>
<keyword evidence="5 6" id="KW-0472">Membrane</keyword>
<keyword evidence="4 6" id="KW-1133">Transmembrane helix</keyword>
<dbReference type="RefSeq" id="WP_119796401.1">
    <property type="nucleotide sequence ID" value="NZ_QYZD01000044.1"/>
</dbReference>
<reference evidence="7 8" key="1">
    <citation type="submission" date="2018-09" db="EMBL/GenBank/DDBJ databases">
        <title>Paenibacillus SK2017-BO5.</title>
        <authorList>
            <person name="Piskunova J.V."/>
            <person name="Dubiley S.A."/>
            <person name="Severinov K.V."/>
        </authorList>
    </citation>
    <scope>NUCLEOTIDE SEQUENCE [LARGE SCALE GENOMIC DNA]</scope>
    <source>
        <strain evidence="7 8">BO5</strain>
    </source>
</reference>
<evidence type="ECO:0000256" key="3">
    <source>
        <dbReference type="ARBA" id="ARBA00022692"/>
    </source>
</evidence>
<feature type="transmembrane region" description="Helical" evidence="6">
    <location>
        <begin position="212"/>
        <end position="234"/>
    </location>
</feature>
<protein>
    <submittedName>
        <fullName evidence="7">AI-2E family transporter</fullName>
    </submittedName>
</protein>
<feature type="transmembrane region" description="Helical" evidence="6">
    <location>
        <begin position="326"/>
        <end position="351"/>
    </location>
</feature>
<proteinExistence type="inferred from homology"/>
<feature type="transmembrane region" description="Helical" evidence="6">
    <location>
        <begin position="12"/>
        <end position="29"/>
    </location>
</feature>
<gene>
    <name evidence="7" type="ORF">DQX05_27055</name>
</gene>
<feature type="transmembrane region" description="Helical" evidence="6">
    <location>
        <begin position="241"/>
        <end position="259"/>
    </location>
</feature>
<name>A0A3A3GBK8_PANTH</name>
<dbReference type="InterPro" id="IPR002549">
    <property type="entry name" value="AI-2E-like"/>
</dbReference>
<feature type="transmembrane region" description="Helical" evidence="6">
    <location>
        <begin position="154"/>
        <end position="179"/>
    </location>
</feature>
<organism evidence="7 8">
    <name type="scientific">Paenibacillus thiaminolyticus</name>
    <name type="common">Bacillus thiaminolyticus</name>
    <dbReference type="NCBI Taxonomy" id="49283"/>
    <lineage>
        <taxon>Bacteria</taxon>
        <taxon>Bacillati</taxon>
        <taxon>Bacillota</taxon>
        <taxon>Bacilli</taxon>
        <taxon>Bacillales</taxon>
        <taxon>Paenibacillaceae</taxon>
        <taxon>Paenibacillus</taxon>
    </lineage>
</organism>
<evidence type="ECO:0000313" key="7">
    <source>
        <dbReference type="EMBL" id="RJG17896.1"/>
    </source>
</evidence>
<evidence type="ECO:0000256" key="2">
    <source>
        <dbReference type="ARBA" id="ARBA00009773"/>
    </source>
</evidence>
<feature type="transmembrane region" description="Helical" evidence="6">
    <location>
        <begin position="77"/>
        <end position="98"/>
    </location>
</feature>
<keyword evidence="3 6" id="KW-0812">Transmembrane</keyword>
<evidence type="ECO:0000256" key="5">
    <source>
        <dbReference type="ARBA" id="ARBA00023136"/>
    </source>
</evidence>
<dbReference type="OrthoDB" id="9793390at2"/>
<comment type="subcellular location">
    <subcellularLocation>
        <location evidence="1">Membrane</location>
        <topology evidence="1">Multi-pass membrane protein</topology>
    </subcellularLocation>
</comment>